<proteinExistence type="predicted"/>
<evidence type="ECO:0000313" key="1">
    <source>
        <dbReference type="Proteomes" id="UP000887564"/>
    </source>
</evidence>
<keyword evidence="1" id="KW-1185">Reference proteome</keyword>
<dbReference type="AlphaFoldDB" id="A0A914S6D3"/>
<sequence length="38" mass="4193">MAPTARSGASAAERVFKEASEKRIVVVYIDRDAELQKV</sequence>
<evidence type="ECO:0000313" key="2">
    <source>
        <dbReference type="WBParaSite" id="PEQ_0001446101-mRNA-1"/>
    </source>
</evidence>
<organism evidence="1 2">
    <name type="scientific">Parascaris equorum</name>
    <name type="common">Equine roundworm</name>
    <dbReference type="NCBI Taxonomy" id="6256"/>
    <lineage>
        <taxon>Eukaryota</taxon>
        <taxon>Metazoa</taxon>
        <taxon>Ecdysozoa</taxon>
        <taxon>Nematoda</taxon>
        <taxon>Chromadorea</taxon>
        <taxon>Rhabditida</taxon>
        <taxon>Spirurina</taxon>
        <taxon>Ascaridomorpha</taxon>
        <taxon>Ascaridoidea</taxon>
        <taxon>Ascarididae</taxon>
        <taxon>Parascaris</taxon>
    </lineage>
</organism>
<protein>
    <submittedName>
        <fullName evidence="2">Uncharacterized protein</fullName>
    </submittedName>
</protein>
<dbReference type="WBParaSite" id="PEQ_0001446101-mRNA-1">
    <property type="protein sequence ID" value="PEQ_0001446101-mRNA-1"/>
    <property type="gene ID" value="PEQ_0001446101"/>
</dbReference>
<reference evidence="2" key="1">
    <citation type="submission" date="2022-11" db="UniProtKB">
        <authorList>
            <consortium name="WormBaseParasite"/>
        </authorList>
    </citation>
    <scope>IDENTIFICATION</scope>
</reference>
<dbReference type="Proteomes" id="UP000887564">
    <property type="component" value="Unplaced"/>
</dbReference>
<name>A0A914S6D3_PAREQ</name>
<accession>A0A914S6D3</accession>